<gene>
    <name evidence="1" type="ORF">ARMOST_06315</name>
</gene>
<accession>A0A284R2Q1</accession>
<proteinExistence type="predicted"/>
<dbReference type="OMA" id="VSHPQYG"/>
<sequence length="406" mass="46064">MATPEPNFRTWEHRYPPHLWAKPKSSEPYSLPPPTTHRCYVMFRTSSYLNNDWPWIPRLPEEADETKRYIAQNIQQVTEENVRYIRSYHPAFEDADLVFVYCNPSSLRESVWIVHPAFARSNAFLLDNLFVAGREVHPFEHNPPETGQPAILAGHYRPIDDPLVRTTLNPRVPLSDDDISIIRKQWPSIIGVRMYVCGAISLLLHQWEDIDKVEITSGWSTGIGGLRAQIECAQNLEPFVDRTPSFVYPFGYRHDLSLITDDALPAPTLPPGLPIITGFEPTFDAVLRPDCPLFAASYCLEDTVPVQVLGTQYTWEPNSEASDISRCLLWRSSNESDATGSVLCLGSPGAHKTRVVAFQNFEVDMLHDEGAVPLAKDQRRFFRYKGGFALPKEVLESQVVMQQPEA</sequence>
<dbReference type="Proteomes" id="UP000219338">
    <property type="component" value="Unassembled WGS sequence"/>
</dbReference>
<dbReference type="OrthoDB" id="3009558at2759"/>
<dbReference type="STRING" id="47428.A0A284R2Q1"/>
<keyword evidence="2" id="KW-1185">Reference proteome</keyword>
<evidence type="ECO:0000313" key="2">
    <source>
        <dbReference type="Proteomes" id="UP000219338"/>
    </source>
</evidence>
<dbReference type="EMBL" id="FUEG01000004">
    <property type="protein sequence ID" value="SJL02972.1"/>
    <property type="molecule type" value="Genomic_DNA"/>
</dbReference>
<organism evidence="1 2">
    <name type="scientific">Armillaria ostoyae</name>
    <name type="common">Armillaria root rot fungus</name>
    <dbReference type="NCBI Taxonomy" id="47428"/>
    <lineage>
        <taxon>Eukaryota</taxon>
        <taxon>Fungi</taxon>
        <taxon>Dikarya</taxon>
        <taxon>Basidiomycota</taxon>
        <taxon>Agaricomycotina</taxon>
        <taxon>Agaricomycetes</taxon>
        <taxon>Agaricomycetidae</taxon>
        <taxon>Agaricales</taxon>
        <taxon>Marasmiineae</taxon>
        <taxon>Physalacriaceae</taxon>
        <taxon>Armillaria</taxon>
    </lineage>
</organism>
<reference evidence="2" key="1">
    <citation type="journal article" date="2017" name="Nat. Ecol. Evol.">
        <title>Genome expansion and lineage-specific genetic innovations in the forest pathogenic fungi Armillaria.</title>
        <authorList>
            <person name="Sipos G."/>
            <person name="Prasanna A.N."/>
            <person name="Walter M.C."/>
            <person name="O'Connor E."/>
            <person name="Balint B."/>
            <person name="Krizsan K."/>
            <person name="Kiss B."/>
            <person name="Hess J."/>
            <person name="Varga T."/>
            <person name="Slot J."/>
            <person name="Riley R."/>
            <person name="Boka B."/>
            <person name="Rigling D."/>
            <person name="Barry K."/>
            <person name="Lee J."/>
            <person name="Mihaltcheva S."/>
            <person name="LaButti K."/>
            <person name="Lipzen A."/>
            <person name="Waldron R."/>
            <person name="Moloney N.M."/>
            <person name="Sperisen C."/>
            <person name="Kredics L."/>
            <person name="Vagvoelgyi C."/>
            <person name="Patrignani A."/>
            <person name="Fitzpatrick D."/>
            <person name="Nagy I."/>
            <person name="Doyle S."/>
            <person name="Anderson J.B."/>
            <person name="Grigoriev I.V."/>
            <person name="Gueldener U."/>
            <person name="Muensterkoetter M."/>
            <person name="Nagy L.G."/>
        </authorList>
    </citation>
    <scope>NUCLEOTIDE SEQUENCE [LARGE SCALE GENOMIC DNA]</scope>
    <source>
        <strain evidence="2">C18/9</strain>
    </source>
</reference>
<evidence type="ECO:0000313" key="1">
    <source>
        <dbReference type="EMBL" id="SJL02972.1"/>
    </source>
</evidence>
<name>A0A284R2Q1_ARMOS</name>
<dbReference type="AlphaFoldDB" id="A0A284R2Q1"/>
<protein>
    <submittedName>
        <fullName evidence="1">Uncharacterized protein</fullName>
    </submittedName>
</protein>